<name>A0A380TLB4_9ZZZZ</name>
<reference evidence="1" key="1">
    <citation type="submission" date="2018-07" db="EMBL/GenBank/DDBJ databases">
        <authorList>
            <person name="Quirk P.G."/>
            <person name="Krulwich T.A."/>
        </authorList>
    </citation>
    <scope>NUCLEOTIDE SEQUENCE</scope>
</reference>
<dbReference type="AlphaFoldDB" id="A0A380TLB4"/>
<protein>
    <submittedName>
        <fullName evidence="1">Uncharacterized protein</fullName>
    </submittedName>
</protein>
<accession>A0A380TLB4</accession>
<proteinExistence type="predicted"/>
<dbReference type="EMBL" id="UIDG01000624">
    <property type="protein sequence ID" value="SUS08509.1"/>
    <property type="molecule type" value="Genomic_DNA"/>
</dbReference>
<gene>
    <name evidence="1" type="ORF">DF3PB_700011</name>
</gene>
<evidence type="ECO:0000313" key="1">
    <source>
        <dbReference type="EMBL" id="SUS08509.1"/>
    </source>
</evidence>
<sequence>MLAVISSLWGIGRKAAFLRANAAASEAYSITALEASCPSWSVMPSPPQQTGANLTDP</sequence>
<organism evidence="1">
    <name type="scientific">metagenome</name>
    <dbReference type="NCBI Taxonomy" id="256318"/>
    <lineage>
        <taxon>unclassified sequences</taxon>
        <taxon>metagenomes</taxon>
    </lineage>
</organism>